<dbReference type="InterPro" id="IPR000577">
    <property type="entry name" value="Carb_kinase_FGGY"/>
</dbReference>
<dbReference type="InterPro" id="IPR018484">
    <property type="entry name" value="FGGY_N"/>
</dbReference>
<evidence type="ECO:0000256" key="2">
    <source>
        <dbReference type="ARBA" id="ARBA00022679"/>
    </source>
</evidence>
<dbReference type="Pfam" id="PF02782">
    <property type="entry name" value="FGGY_C"/>
    <property type="match status" value="1"/>
</dbReference>
<proteinExistence type="inferred from homology"/>
<keyword evidence="3" id="KW-0418">Kinase</keyword>
<dbReference type="CDD" id="cd07770">
    <property type="entry name" value="ASKHA_NBD_FGGY_GntK"/>
    <property type="match status" value="1"/>
</dbReference>
<dbReference type="PANTHER" id="PTHR43095">
    <property type="entry name" value="SUGAR KINASE"/>
    <property type="match status" value="1"/>
</dbReference>
<gene>
    <name evidence="6" type="ORF">SPIROBIBN47_210165</name>
</gene>
<sequence length="469" mass="52233">MSVLILETSTSSAKALLYDEIKGIVSTKIIPYNKEKNSIAMQDCDDVCRSVLEAGRQIAFSQDVEAIALCGTWHSIVVCDRSMKPVSPSYSWAYTDSMPEIANIRKDHRLTLDLYHRTGCMVHSTYGFYTLMHLKNSGMEFRDKLFASQAGYIFYTMTGERVESSSTMAGTSLLNVHSKQYDPFILSMLGLDAEQFGRLVTYRDTFPLLKNIADALGVKPGIPVVPAYPDGAMNQVGSGALEYGIMTMSVGTSAALRFTVDKPMIPEEPSTWCYVGVDSWVSGAAISGAGSCVDWLRRSVFNGNMSFKTLESAAASQESTPVFLPFVFGERSPGWQDDRLGGFFDVRPQHDYGSMYRGLLEGICFNLRQCYSLLTSIAGEPKEIRLSGGIINSPFWTQMLSDVLGRELYVSRFDQASSLGSVALALFALGKLAKLSDFKVDSYTKVLPRESQEYKNKYERYLYWYNLTR</sequence>
<dbReference type="AlphaFoldDB" id="A0A3P3XHW2"/>
<dbReference type="PIRSF" id="PIRSF000538">
    <property type="entry name" value="GlpK"/>
    <property type="match status" value="1"/>
</dbReference>
<evidence type="ECO:0008006" key="7">
    <source>
        <dbReference type="Google" id="ProtNLM"/>
    </source>
</evidence>
<evidence type="ECO:0000256" key="3">
    <source>
        <dbReference type="ARBA" id="ARBA00022777"/>
    </source>
</evidence>
<dbReference type="GO" id="GO:0005975">
    <property type="term" value="P:carbohydrate metabolic process"/>
    <property type="evidence" value="ECO:0007669"/>
    <property type="project" value="InterPro"/>
</dbReference>
<reference evidence="6" key="1">
    <citation type="submission" date="2017-02" db="EMBL/GenBank/DDBJ databases">
        <authorList>
            <person name="Regsiter A."/>
            <person name="William W."/>
        </authorList>
    </citation>
    <scope>NUCLEOTIDE SEQUENCE</scope>
    <source>
        <strain evidence="6">Bib</strain>
    </source>
</reference>
<dbReference type="GO" id="GO:0016301">
    <property type="term" value="F:kinase activity"/>
    <property type="evidence" value="ECO:0007669"/>
    <property type="project" value="UniProtKB-KW"/>
</dbReference>
<keyword evidence="2" id="KW-0808">Transferase</keyword>
<name>A0A3P3XHW2_9SPIR</name>
<feature type="domain" description="Carbohydrate kinase FGGY N-terminal" evidence="4">
    <location>
        <begin position="3"/>
        <end position="237"/>
    </location>
</feature>
<accession>A0A3P3XHW2</accession>
<dbReference type="PANTHER" id="PTHR43095:SF2">
    <property type="entry name" value="GLUCONOKINASE"/>
    <property type="match status" value="1"/>
</dbReference>
<dbReference type="Pfam" id="PF00370">
    <property type="entry name" value="FGGY_N"/>
    <property type="match status" value="1"/>
</dbReference>
<evidence type="ECO:0000256" key="1">
    <source>
        <dbReference type="ARBA" id="ARBA00009156"/>
    </source>
</evidence>
<organism evidence="6">
    <name type="scientific">uncultured spirochete</name>
    <dbReference type="NCBI Taxonomy" id="156406"/>
    <lineage>
        <taxon>Bacteria</taxon>
        <taxon>Pseudomonadati</taxon>
        <taxon>Spirochaetota</taxon>
        <taxon>Spirochaetia</taxon>
        <taxon>Spirochaetales</taxon>
        <taxon>environmental samples</taxon>
    </lineage>
</organism>
<comment type="similarity">
    <text evidence="1">Belongs to the FGGY kinase family.</text>
</comment>
<dbReference type="SUPFAM" id="SSF53067">
    <property type="entry name" value="Actin-like ATPase domain"/>
    <property type="match status" value="2"/>
</dbReference>
<dbReference type="EMBL" id="FWDM01000014">
    <property type="protein sequence ID" value="SLM11995.1"/>
    <property type="molecule type" value="Genomic_DNA"/>
</dbReference>
<evidence type="ECO:0000259" key="4">
    <source>
        <dbReference type="Pfam" id="PF00370"/>
    </source>
</evidence>
<dbReference type="InterPro" id="IPR018485">
    <property type="entry name" value="FGGY_C"/>
</dbReference>
<protein>
    <recommendedName>
        <fullName evidence="7">Gluconokinase</fullName>
    </recommendedName>
</protein>
<evidence type="ECO:0000313" key="6">
    <source>
        <dbReference type="EMBL" id="SLM11995.1"/>
    </source>
</evidence>
<dbReference type="Gene3D" id="3.30.420.40">
    <property type="match status" value="2"/>
</dbReference>
<dbReference type="InterPro" id="IPR043129">
    <property type="entry name" value="ATPase_NBD"/>
</dbReference>
<evidence type="ECO:0000259" key="5">
    <source>
        <dbReference type="Pfam" id="PF02782"/>
    </source>
</evidence>
<feature type="domain" description="Carbohydrate kinase FGGY C-terminal" evidence="5">
    <location>
        <begin position="247"/>
        <end position="428"/>
    </location>
</feature>
<dbReference type="InterPro" id="IPR050406">
    <property type="entry name" value="FGGY_Carb_Kinase"/>
</dbReference>